<organism evidence="7 8">
    <name type="scientific">Marinibaculum pumilum</name>
    <dbReference type="NCBI Taxonomy" id="1766165"/>
    <lineage>
        <taxon>Bacteria</taxon>
        <taxon>Pseudomonadati</taxon>
        <taxon>Pseudomonadota</taxon>
        <taxon>Alphaproteobacteria</taxon>
        <taxon>Rhodospirillales</taxon>
        <taxon>Rhodospirillaceae</taxon>
        <taxon>Marinibaculum</taxon>
    </lineage>
</organism>
<evidence type="ECO:0000256" key="3">
    <source>
        <dbReference type="ARBA" id="ARBA00022989"/>
    </source>
</evidence>
<dbReference type="RefSeq" id="WP_379906696.1">
    <property type="nucleotide sequence ID" value="NZ_JBHRTR010000054.1"/>
</dbReference>
<evidence type="ECO:0000313" key="7">
    <source>
        <dbReference type="EMBL" id="MFC3231232.1"/>
    </source>
</evidence>
<evidence type="ECO:0000256" key="5">
    <source>
        <dbReference type="SAM" id="Phobius"/>
    </source>
</evidence>
<proteinExistence type="predicted"/>
<evidence type="ECO:0000256" key="2">
    <source>
        <dbReference type="ARBA" id="ARBA00022692"/>
    </source>
</evidence>
<dbReference type="EMBL" id="JBHRTR010000054">
    <property type="protein sequence ID" value="MFC3231232.1"/>
    <property type="molecule type" value="Genomic_DNA"/>
</dbReference>
<keyword evidence="4 5" id="KW-0472">Membrane</keyword>
<feature type="transmembrane region" description="Helical" evidence="5">
    <location>
        <begin position="35"/>
        <end position="56"/>
    </location>
</feature>
<name>A0ABV7L9D9_9PROT</name>
<accession>A0ABV7L9D9</accession>
<dbReference type="InterPro" id="IPR009915">
    <property type="entry name" value="NnrU_dom"/>
</dbReference>
<reference evidence="8" key="1">
    <citation type="journal article" date="2019" name="Int. J. Syst. Evol. Microbiol.">
        <title>The Global Catalogue of Microorganisms (GCM) 10K type strain sequencing project: providing services to taxonomists for standard genome sequencing and annotation.</title>
        <authorList>
            <consortium name="The Broad Institute Genomics Platform"/>
            <consortium name="The Broad Institute Genome Sequencing Center for Infectious Disease"/>
            <person name="Wu L."/>
            <person name="Ma J."/>
        </authorList>
    </citation>
    <scope>NUCLEOTIDE SEQUENCE [LARGE SCALE GENOMIC DNA]</scope>
    <source>
        <strain evidence="8">KCTC 42964</strain>
    </source>
</reference>
<evidence type="ECO:0000259" key="6">
    <source>
        <dbReference type="Pfam" id="PF07298"/>
    </source>
</evidence>
<keyword evidence="8" id="KW-1185">Reference proteome</keyword>
<feature type="transmembrane region" description="Helical" evidence="5">
    <location>
        <begin position="68"/>
        <end position="85"/>
    </location>
</feature>
<feature type="domain" description="NnrU" evidence="6">
    <location>
        <begin position="4"/>
        <end position="222"/>
    </location>
</feature>
<feature type="transmembrane region" description="Helical" evidence="5">
    <location>
        <begin position="198"/>
        <end position="219"/>
    </location>
</feature>
<keyword evidence="2 5" id="KW-0812">Transmembrane</keyword>
<sequence length="231" mass="24731">MTWLIVATIYWLGIHFLVAGPLRPAIAGRIGETGFAGLFSVLSAIGLAGLIFAWAAASYLELWPPGTLLGYAPLVLMPFALLFFVPSVTQKNPTSAGPPAAGSAPLPVFGITRITRHPMLWAFGLWALGHLLANGDLASLLFFGSFLVVSVNGMFSIDRKRRRSMGARYEAFVAQTSILPFAAAAGGRQTVSWREIGWWRPLAAVILYLAIIHVHGELFGMPAIPGLTMGG</sequence>
<evidence type="ECO:0000256" key="4">
    <source>
        <dbReference type="ARBA" id="ARBA00023136"/>
    </source>
</evidence>
<dbReference type="Pfam" id="PF07298">
    <property type="entry name" value="NnrU"/>
    <property type="match status" value="1"/>
</dbReference>
<comment type="subcellular location">
    <subcellularLocation>
        <location evidence="1">Membrane</location>
        <topology evidence="1">Multi-pass membrane protein</topology>
    </subcellularLocation>
</comment>
<protein>
    <submittedName>
        <fullName evidence="7">NnrU family protein</fullName>
    </submittedName>
</protein>
<evidence type="ECO:0000256" key="1">
    <source>
        <dbReference type="ARBA" id="ARBA00004141"/>
    </source>
</evidence>
<keyword evidence="3 5" id="KW-1133">Transmembrane helix</keyword>
<comment type="caution">
    <text evidence="7">The sequence shown here is derived from an EMBL/GenBank/DDBJ whole genome shotgun (WGS) entry which is preliminary data.</text>
</comment>
<gene>
    <name evidence="7" type="ORF">ACFOGJ_28550</name>
</gene>
<evidence type="ECO:0000313" key="8">
    <source>
        <dbReference type="Proteomes" id="UP001595528"/>
    </source>
</evidence>
<feature type="transmembrane region" description="Helical" evidence="5">
    <location>
        <begin position="137"/>
        <end position="157"/>
    </location>
</feature>
<dbReference type="Gene3D" id="1.20.120.1630">
    <property type="match status" value="1"/>
</dbReference>
<dbReference type="Proteomes" id="UP001595528">
    <property type="component" value="Unassembled WGS sequence"/>
</dbReference>